<dbReference type="PANTHER" id="PTHR15549">
    <property type="entry name" value="PAIRED IMMUNOGLOBULIN-LIKE TYPE 2 RECEPTOR"/>
    <property type="match status" value="1"/>
</dbReference>
<evidence type="ECO:0000313" key="8">
    <source>
        <dbReference type="Proteomes" id="UP000076154"/>
    </source>
</evidence>
<feature type="region of interest" description="Disordered" evidence="5">
    <location>
        <begin position="338"/>
        <end position="381"/>
    </location>
</feature>
<dbReference type="InterPro" id="IPR051694">
    <property type="entry name" value="Immunoregulatory_rcpt-like"/>
</dbReference>
<dbReference type="InParanoid" id="A0A369J8R4"/>
<evidence type="ECO:0000256" key="2">
    <source>
        <dbReference type="ARBA" id="ARBA00022692"/>
    </source>
</evidence>
<proteinExistence type="predicted"/>
<dbReference type="OrthoDB" id="3263296at2759"/>
<dbReference type="PANTHER" id="PTHR15549:SF30">
    <property type="entry name" value="MID2 DOMAIN-CONTAINING PROTEIN"/>
    <property type="match status" value="1"/>
</dbReference>
<feature type="compositionally biased region" description="Polar residues" evidence="5">
    <location>
        <begin position="151"/>
        <end position="161"/>
    </location>
</feature>
<gene>
    <name evidence="7" type="ORF">Hypma_000250</name>
</gene>
<evidence type="ECO:0000256" key="5">
    <source>
        <dbReference type="SAM" id="MobiDB-lite"/>
    </source>
</evidence>
<feature type="region of interest" description="Disordered" evidence="5">
    <location>
        <begin position="36"/>
        <end position="161"/>
    </location>
</feature>
<dbReference type="GO" id="GO:0016020">
    <property type="term" value="C:membrane"/>
    <property type="evidence" value="ECO:0007669"/>
    <property type="project" value="UniProtKB-SubCell"/>
</dbReference>
<dbReference type="AlphaFoldDB" id="A0A369J8R4"/>
<keyword evidence="8" id="KW-1185">Reference proteome</keyword>
<dbReference type="GO" id="GO:0071944">
    <property type="term" value="C:cell periphery"/>
    <property type="evidence" value="ECO:0007669"/>
    <property type="project" value="UniProtKB-ARBA"/>
</dbReference>
<accession>A0A369J8R4</accession>
<feature type="compositionally biased region" description="Acidic residues" evidence="5">
    <location>
        <begin position="587"/>
        <end position="597"/>
    </location>
</feature>
<evidence type="ECO:0000313" key="7">
    <source>
        <dbReference type="EMBL" id="RDB18509.1"/>
    </source>
</evidence>
<evidence type="ECO:0000256" key="4">
    <source>
        <dbReference type="ARBA" id="ARBA00023136"/>
    </source>
</evidence>
<feature type="region of interest" description="Disordered" evidence="5">
    <location>
        <begin position="451"/>
        <end position="497"/>
    </location>
</feature>
<comment type="subcellular location">
    <subcellularLocation>
        <location evidence="1">Membrane</location>
        <topology evidence="1">Single-pass membrane protein</topology>
    </subcellularLocation>
</comment>
<feature type="compositionally biased region" description="Polar residues" evidence="5">
    <location>
        <begin position="355"/>
        <end position="381"/>
    </location>
</feature>
<evidence type="ECO:0000256" key="6">
    <source>
        <dbReference type="SAM" id="Phobius"/>
    </source>
</evidence>
<keyword evidence="4 6" id="KW-0472">Membrane</keyword>
<evidence type="ECO:0000256" key="3">
    <source>
        <dbReference type="ARBA" id="ARBA00022989"/>
    </source>
</evidence>
<name>A0A369J8R4_HYPMA</name>
<feature type="compositionally biased region" description="Polar residues" evidence="5">
    <location>
        <begin position="36"/>
        <end position="45"/>
    </location>
</feature>
<dbReference type="Proteomes" id="UP000076154">
    <property type="component" value="Unassembled WGS sequence"/>
</dbReference>
<comment type="caution">
    <text evidence="7">The sequence shown here is derived from an EMBL/GenBank/DDBJ whole genome shotgun (WGS) entry which is preliminary data.</text>
</comment>
<feature type="compositionally biased region" description="Low complexity" evidence="5">
    <location>
        <begin position="86"/>
        <end position="147"/>
    </location>
</feature>
<feature type="compositionally biased region" description="Basic and acidic residues" evidence="5">
    <location>
        <begin position="573"/>
        <end position="586"/>
    </location>
</feature>
<feature type="transmembrane region" description="Helical" evidence="6">
    <location>
        <begin position="188"/>
        <end position="209"/>
    </location>
</feature>
<evidence type="ECO:0000256" key="1">
    <source>
        <dbReference type="ARBA" id="ARBA00004167"/>
    </source>
</evidence>
<feature type="region of interest" description="Disordered" evidence="5">
    <location>
        <begin position="563"/>
        <end position="597"/>
    </location>
</feature>
<feature type="compositionally biased region" description="Pro residues" evidence="5">
    <location>
        <begin position="60"/>
        <end position="85"/>
    </location>
</feature>
<dbReference type="EMBL" id="LUEZ02000101">
    <property type="protein sequence ID" value="RDB18509.1"/>
    <property type="molecule type" value="Genomic_DNA"/>
</dbReference>
<reference evidence="7" key="1">
    <citation type="submission" date="2018-04" db="EMBL/GenBank/DDBJ databases">
        <title>Whole genome sequencing of Hypsizygus marmoreus.</title>
        <authorList>
            <person name="Choi I.-G."/>
            <person name="Min B."/>
            <person name="Kim J.-G."/>
            <person name="Kim S."/>
            <person name="Oh Y.-L."/>
            <person name="Kong W.-S."/>
            <person name="Park H."/>
            <person name="Jeong J."/>
            <person name="Song E.-S."/>
        </authorList>
    </citation>
    <scope>NUCLEOTIDE SEQUENCE [LARGE SCALE GENOMIC DNA]</scope>
    <source>
        <strain evidence="7">51987-8</strain>
    </source>
</reference>
<keyword evidence="2 6" id="KW-0812">Transmembrane</keyword>
<feature type="compositionally biased region" description="Low complexity" evidence="5">
    <location>
        <begin position="563"/>
        <end position="572"/>
    </location>
</feature>
<dbReference type="STRING" id="39966.A0A369J8R4"/>
<keyword evidence="3 6" id="KW-1133">Transmembrane helix</keyword>
<sequence>MGAHNQQHRRVAERLNRRLADDVDDEEFLKLIARFSPTQVYTETETGILPPTAAPSPDTSTPPTPTPTPVTPTPSPSPSPSPNPSPDTNINTNTDTSTNIVINTDTNIDTNTNTNTDTSTTPPAPTNTETTPPATSLTAGSASLTSPPVVPSNTSRSISAAPNTLTKTNVAIAPSSSSTPESGSGTNVGGIVGGIAAGLIGLVVVIFIVRFLMRRRARKNEESGGFNSSDFRRSAVLMNDPPTHEDTIEHGYNPRPPTMIERRLASPAPTFGTQYGAPGPYGDHVGGMEYGNMDQYGQFQSFTPGQIMNNMSAPPTANSANPLYGGYGQSPFSPVSPVGPYGSGYEDQPGASPYLTRQPSQLTRQSSLNGSYPNDGQAQYANYPGSQQVAPQGDYIDLDRSSVTPFQAAQYAEISKKLNTEVPIGLDTPAVTQFVQGSGVNAPPVPIISPFADPAPPAQQRRSMDSVSNDLQNFPAPPSPAHSSRSRIDSTPPTLPEIHVESRVTSYNLSDGSPLGSAFPSGVSVAGKGFAPAPSPLANQFPATPSPLASSFDIQSPPAAVSSFPAAAAAPVAEKKETEQKKRPETVYDDDDAYGGF</sequence>
<organism evidence="7 8">
    <name type="scientific">Hypsizygus marmoreus</name>
    <name type="common">White beech mushroom</name>
    <name type="synonym">Agaricus marmoreus</name>
    <dbReference type="NCBI Taxonomy" id="39966"/>
    <lineage>
        <taxon>Eukaryota</taxon>
        <taxon>Fungi</taxon>
        <taxon>Dikarya</taxon>
        <taxon>Basidiomycota</taxon>
        <taxon>Agaricomycotina</taxon>
        <taxon>Agaricomycetes</taxon>
        <taxon>Agaricomycetidae</taxon>
        <taxon>Agaricales</taxon>
        <taxon>Tricholomatineae</taxon>
        <taxon>Lyophyllaceae</taxon>
        <taxon>Hypsizygus</taxon>
    </lineage>
</organism>
<protein>
    <submittedName>
        <fullName evidence="7">Uncharacterized protein</fullName>
    </submittedName>
</protein>
<feature type="region of interest" description="Disordered" evidence="5">
    <location>
        <begin position="219"/>
        <end position="260"/>
    </location>
</feature>